<protein>
    <submittedName>
        <fullName evidence="1">Uncharacterized protein</fullName>
    </submittedName>
</protein>
<evidence type="ECO:0000313" key="1">
    <source>
        <dbReference type="EMBL" id="KKN61720.1"/>
    </source>
</evidence>
<dbReference type="EMBL" id="LAZR01000649">
    <property type="protein sequence ID" value="KKN61720.1"/>
    <property type="molecule type" value="Genomic_DNA"/>
</dbReference>
<sequence length="278" mass="30155">MAKLQYIRPSDNPVGALLASAFTVESGGEDGAFPAENIGDLNVAKPAKLTSTSGRWEIDLGSAQEINLVALIHHNFDAGLGVRIQGNSVAATWGAPPLDEAITIPAFDLDRFSVNPFVDLTGVSPRTFQYWAVEIVGANTEFPALGQVILSGALRSFGRNVLFESSEGEILPARANTTDLGVPWAYRLGSKWRTRNASFFRGDSGVDFADFLSLVRDANGIAQAWLEIPDPAVNDARWVRFGGDSVTAARQRLGSRRDRWPWVTEEVSRGLTLYSSSQ</sequence>
<gene>
    <name evidence="1" type="ORF">LCGC14_0519360</name>
</gene>
<accession>A0A0F9RZ48</accession>
<reference evidence="1" key="1">
    <citation type="journal article" date="2015" name="Nature">
        <title>Complex archaea that bridge the gap between prokaryotes and eukaryotes.</title>
        <authorList>
            <person name="Spang A."/>
            <person name="Saw J.H."/>
            <person name="Jorgensen S.L."/>
            <person name="Zaremba-Niedzwiedzka K."/>
            <person name="Martijn J."/>
            <person name="Lind A.E."/>
            <person name="van Eijk R."/>
            <person name="Schleper C."/>
            <person name="Guy L."/>
            <person name="Ettema T.J."/>
        </authorList>
    </citation>
    <scope>NUCLEOTIDE SEQUENCE</scope>
</reference>
<name>A0A0F9RZ48_9ZZZZ</name>
<organism evidence="1">
    <name type="scientific">marine sediment metagenome</name>
    <dbReference type="NCBI Taxonomy" id="412755"/>
    <lineage>
        <taxon>unclassified sequences</taxon>
        <taxon>metagenomes</taxon>
        <taxon>ecological metagenomes</taxon>
    </lineage>
</organism>
<comment type="caution">
    <text evidence="1">The sequence shown here is derived from an EMBL/GenBank/DDBJ whole genome shotgun (WGS) entry which is preliminary data.</text>
</comment>
<dbReference type="AlphaFoldDB" id="A0A0F9RZ48"/>
<proteinExistence type="predicted"/>